<comment type="subcellular location">
    <subcellularLocation>
        <location evidence="1">Cell membrane</location>
        <topology evidence="1">Multi-pass membrane protein</topology>
    </subcellularLocation>
</comment>
<evidence type="ECO:0000256" key="2">
    <source>
        <dbReference type="ARBA" id="ARBA00022692"/>
    </source>
</evidence>
<dbReference type="PROSITE" id="PS50850">
    <property type="entry name" value="MFS"/>
    <property type="match status" value="1"/>
</dbReference>
<keyword evidence="4 5" id="KW-0472">Membrane</keyword>
<keyword evidence="3 5" id="KW-1133">Transmembrane helix</keyword>
<keyword evidence="2 5" id="KW-0812">Transmembrane</keyword>
<evidence type="ECO:0000256" key="4">
    <source>
        <dbReference type="ARBA" id="ARBA00023136"/>
    </source>
</evidence>
<accession>A0A8J3BH49</accession>
<name>A0A8J3BH49_9ACTN</name>
<comment type="caution">
    <text evidence="7">The sequence shown here is derived from an EMBL/GenBank/DDBJ whole genome shotgun (WGS) entry which is preliminary data.</text>
</comment>
<feature type="transmembrane region" description="Helical" evidence="5">
    <location>
        <begin position="297"/>
        <end position="318"/>
    </location>
</feature>
<dbReference type="Gene3D" id="1.20.1250.20">
    <property type="entry name" value="MFS general substrate transporter like domains"/>
    <property type="match status" value="1"/>
</dbReference>
<reference evidence="7" key="2">
    <citation type="submission" date="2020-09" db="EMBL/GenBank/DDBJ databases">
        <authorList>
            <person name="Sun Q."/>
            <person name="Ohkuma M."/>
        </authorList>
    </citation>
    <scope>NUCLEOTIDE SEQUENCE</scope>
    <source>
        <strain evidence="7">JCM 3090</strain>
    </source>
</reference>
<reference evidence="7" key="1">
    <citation type="journal article" date="2014" name="Int. J. Syst. Evol. Microbiol.">
        <title>Complete genome sequence of Corynebacterium casei LMG S-19264T (=DSM 44701T), isolated from a smear-ripened cheese.</title>
        <authorList>
            <consortium name="US DOE Joint Genome Institute (JGI-PGF)"/>
            <person name="Walter F."/>
            <person name="Albersmeier A."/>
            <person name="Kalinowski J."/>
            <person name="Ruckert C."/>
        </authorList>
    </citation>
    <scope>NUCLEOTIDE SEQUENCE</scope>
    <source>
        <strain evidence="7">JCM 3090</strain>
    </source>
</reference>
<feature type="transmembrane region" description="Helical" evidence="5">
    <location>
        <begin position="235"/>
        <end position="254"/>
    </location>
</feature>
<feature type="transmembrane region" description="Helical" evidence="5">
    <location>
        <begin position="57"/>
        <end position="79"/>
    </location>
</feature>
<sequence>MYLSTTRAADRPATARRAAGRVSGTVVGLGLVSLVTDLSAEMVTAILPLYLVYRLGVGYAALGAIDGLYTGGTAVLRIAGGYLADRLGRPRAVAAVGYGLSALTKLALPAAGGSVAGIGMAIAVDRAGKGIRTAPRDAMITAATPPDLLGRAFGVHRALDTAGALLGPLLAFALVAWTAGAGYDAVFGVSFCLGLVGLFVLLFLVPMPGRVAAPGPPPGPSAALAALRGAAPRRLIGGAALLGLCTVGDMFLYLAVQQRFALPTGVLPLLPLGTALTFMLAAAPVGRLADRVGRWRVFLAGHGLLVVAYLLLAGLPGWPVALLALGCHGLFYAATDGVLMAHAATLVPASVRATGLSAVQTAQAVARAGGALAFGLLAQYGGLRAAFVLFALALVGALAAAGGLGRARTAEAAR</sequence>
<dbReference type="EMBL" id="BMQB01000011">
    <property type="protein sequence ID" value="GGK07555.1"/>
    <property type="molecule type" value="Genomic_DNA"/>
</dbReference>
<feature type="transmembrane region" description="Helical" evidence="5">
    <location>
        <begin position="266"/>
        <end position="285"/>
    </location>
</feature>
<dbReference type="GO" id="GO:0022857">
    <property type="term" value="F:transmembrane transporter activity"/>
    <property type="evidence" value="ECO:0007669"/>
    <property type="project" value="InterPro"/>
</dbReference>
<evidence type="ECO:0000313" key="8">
    <source>
        <dbReference type="Proteomes" id="UP000649739"/>
    </source>
</evidence>
<dbReference type="AlphaFoldDB" id="A0A8J3BH49"/>
<dbReference type="SUPFAM" id="SSF103473">
    <property type="entry name" value="MFS general substrate transporter"/>
    <property type="match status" value="1"/>
</dbReference>
<evidence type="ECO:0000256" key="1">
    <source>
        <dbReference type="ARBA" id="ARBA00004651"/>
    </source>
</evidence>
<evidence type="ECO:0000256" key="5">
    <source>
        <dbReference type="SAM" id="Phobius"/>
    </source>
</evidence>
<dbReference type="GO" id="GO:0005886">
    <property type="term" value="C:plasma membrane"/>
    <property type="evidence" value="ECO:0007669"/>
    <property type="project" value="UniProtKB-SubCell"/>
</dbReference>
<protein>
    <submittedName>
        <fullName evidence="7">MFS transporter</fullName>
    </submittedName>
</protein>
<feature type="domain" description="Major facilitator superfamily (MFS) profile" evidence="6">
    <location>
        <begin position="25"/>
        <end position="408"/>
    </location>
</feature>
<proteinExistence type="predicted"/>
<dbReference type="Proteomes" id="UP000649739">
    <property type="component" value="Unassembled WGS sequence"/>
</dbReference>
<keyword evidence="8" id="KW-1185">Reference proteome</keyword>
<dbReference type="CDD" id="cd17370">
    <property type="entry name" value="MFS_MJ1317_like"/>
    <property type="match status" value="1"/>
</dbReference>
<organism evidence="7 8">
    <name type="scientific">Pilimelia anulata</name>
    <dbReference type="NCBI Taxonomy" id="53371"/>
    <lineage>
        <taxon>Bacteria</taxon>
        <taxon>Bacillati</taxon>
        <taxon>Actinomycetota</taxon>
        <taxon>Actinomycetes</taxon>
        <taxon>Micromonosporales</taxon>
        <taxon>Micromonosporaceae</taxon>
        <taxon>Pilimelia</taxon>
    </lineage>
</organism>
<gene>
    <name evidence="7" type="ORF">GCM10010123_41900</name>
</gene>
<feature type="transmembrane region" description="Helical" evidence="5">
    <location>
        <begin position="185"/>
        <end position="205"/>
    </location>
</feature>
<feature type="transmembrane region" description="Helical" evidence="5">
    <location>
        <begin position="386"/>
        <end position="405"/>
    </location>
</feature>
<dbReference type="RefSeq" id="WP_189171913.1">
    <property type="nucleotide sequence ID" value="NZ_BMQB01000011.1"/>
</dbReference>
<evidence type="ECO:0000259" key="6">
    <source>
        <dbReference type="PROSITE" id="PS50850"/>
    </source>
</evidence>
<dbReference type="InterPro" id="IPR011701">
    <property type="entry name" value="MFS"/>
</dbReference>
<feature type="transmembrane region" description="Helical" evidence="5">
    <location>
        <begin position="26"/>
        <end position="51"/>
    </location>
</feature>
<dbReference type="PANTHER" id="PTHR23518">
    <property type="entry name" value="C-METHYLTRANSFERASE"/>
    <property type="match status" value="1"/>
</dbReference>
<dbReference type="PANTHER" id="PTHR23518:SF2">
    <property type="entry name" value="MAJOR FACILITATOR SUPERFAMILY TRANSPORTER"/>
    <property type="match status" value="1"/>
</dbReference>
<evidence type="ECO:0000313" key="7">
    <source>
        <dbReference type="EMBL" id="GGK07555.1"/>
    </source>
</evidence>
<feature type="transmembrane region" description="Helical" evidence="5">
    <location>
        <begin position="158"/>
        <end position="179"/>
    </location>
</feature>
<dbReference type="Pfam" id="PF07690">
    <property type="entry name" value="MFS_1"/>
    <property type="match status" value="1"/>
</dbReference>
<evidence type="ECO:0000256" key="3">
    <source>
        <dbReference type="ARBA" id="ARBA00022989"/>
    </source>
</evidence>
<dbReference type="InterPro" id="IPR020846">
    <property type="entry name" value="MFS_dom"/>
</dbReference>
<dbReference type="InterPro" id="IPR036259">
    <property type="entry name" value="MFS_trans_sf"/>
</dbReference>